<keyword evidence="1" id="KW-0678">Repressor</keyword>
<evidence type="ECO:0000256" key="5">
    <source>
        <dbReference type="SAM" id="MobiDB-lite"/>
    </source>
</evidence>
<dbReference type="PROSITE" id="PS50937">
    <property type="entry name" value="HTH_MERR_2"/>
    <property type="match status" value="1"/>
</dbReference>
<name>A0A7W6KJC5_9HYPH</name>
<dbReference type="GO" id="GO:0003677">
    <property type="term" value="F:DNA binding"/>
    <property type="evidence" value="ECO:0007669"/>
    <property type="project" value="UniProtKB-KW"/>
</dbReference>
<evidence type="ECO:0000259" key="6">
    <source>
        <dbReference type="PROSITE" id="PS50937"/>
    </source>
</evidence>
<keyword evidence="3 7" id="KW-0238">DNA-binding</keyword>
<dbReference type="GO" id="GO:0003700">
    <property type="term" value="F:DNA-binding transcription factor activity"/>
    <property type="evidence" value="ECO:0007669"/>
    <property type="project" value="InterPro"/>
</dbReference>
<evidence type="ECO:0000313" key="8">
    <source>
        <dbReference type="Proteomes" id="UP000530571"/>
    </source>
</evidence>
<dbReference type="CDD" id="cd00592">
    <property type="entry name" value="HTH_MerR-like"/>
    <property type="match status" value="1"/>
</dbReference>
<comment type="caution">
    <text evidence="7">The sequence shown here is derived from an EMBL/GenBank/DDBJ whole genome shotgun (WGS) entry which is preliminary data.</text>
</comment>
<dbReference type="RefSeq" id="WP_183486392.1">
    <property type="nucleotide sequence ID" value="NZ_JACIDZ010000007.1"/>
</dbReference>
<keyword evidence="4" id="KW-0804">Transcription</keyword>
<dbReference type="SMART" id="SM00422">
    <property type="entry name" value="HTH_MERR"/>
    <property type="match status" value="1"/>
</dbReference>
<sequence>MLISEFSDKTGLPRDTIHFYIKRGLLQPEQGLKGGSNPYRIFSESDVAMARFIRVAQSLGMSLRQIAALNEEERKSGITPERAKEIQRSILQELEDKKLALDGMTAYVTDKMTWMREGRQGPPPDFLDYALVRAPVSGEGLRSSGLPLNGDGDKLKR</sequence>
<dbReference type="SUPFAM" id="SSF46955">
    <property type="entry name" value="Putative DNA-binding domain"/>
    <property type="match status" value="1"/>
</dbReference>
<dbReference type="AlphaFoldDB" id="A0A7W6KJC5"/>
<gene>
    <name evidence="7" type="ORF">GGR30_002331</name>
</gene>
<dbReference type="PANTHER" id="PTHR30204">
    <property type="entry name" value="REDOX-CYCLING DRUG-SENSING TRANSCRIPTIONAL ACTIVATOR SOXR"/>
    <property type="match status" value="1"/>
</dbReference>
<dbReference type="PANTHER" id="PTHR30204:SF69">
    <property type="entry name" value="MERR-FAMILY TRANSCRIPTIONAL REGULATOR"/>
    <property type="match status" value="1"/>
</dbReference>
<evidence type="ECO:0000256" key="1">
    <source>
        <dbReference type="ARBA" id="ARBA00022491"/>
    </source>
</evidence>
<protein>
    <submittedName>
        <fullName evidence="7">DNA-binding transcriptional MerR regulator</fullName>
    </submittedName>
</protein>
<evidence type="ECO:0000256" key="2">
    <source>
        <dbReference type="ARBA" id="ARBA00023015"/>
    </source>
</evidence>
<feature type="region of interest" description="Disordered" evidence="5">
    <location>
        <begin position="138"/>
        <end position="157"/>
    </location>
</feature>
<dbReference type="InterPro" id="IPR009061">
    <property type="entry name" value="DNA-bd_dom_put_sf"/>
</dbReference>
<dbReference type="Pfam" id="PF13411">
    <property type="entry name" value="MerR_1"/>
    <property type="match status" value="1"/>
</dbReference>
<dbReference type="InterPro" id="IPR000551">
    <property type="entry name" value="MerR-type_HTH_dom"/>
</dbReference>
<dbReference type="InterPro" id="IPR047057">
    <property type="entry name" value="MerR_fam"/>
</dbReference>
<evidence type="ECO:0000256" key="3">
    <source>
        <dbReference type="ARBA" id="ARBA00023125"/>
    </source>
</evidence>
<proteinExistence type="predicted"/>
<keyword evidence="2" id="KW-0805">Transcription regulation</keyword>
<dbReference type="Proteomes" id="UP000530571">
    <property type="component" value="Unassembled WGS sequence"/>
</dbReference>
<accession>A0A7W6KJC5</accession>
<keyword evidence="8" id="KW-1185">Reference proteome</keyword>
<feature type="domain" description="HTH merR-type" evidence="6">
    <location>
        <begin position="1"/>
        <end position="72"/>
    </location>
</feature>
<evidence type="ECO:0000313" key="7">
    <source>
        <dbReference type="EMBL" id="MBB4122399.1"/>
    </source>
</evidence>
<reference evidence="7 8" key="1">
    <citation type="submission" date="2020-08" db="EMBL/GenBank/DDBJ databases">
        <title>Genomic Encyclopedia of Type Strains, Phase IV (KMG-IV): sequencing the most valuable type-strain genomes for metagenomic binning, comparative biology and taxonomic classification.</title>
        <authorList>
            <person name="Goeker M."/>
        </authorList>
    </citation>
    <scope>NUCLEOTIDE SEQUENCE [LARGE SCALE GENOMIC DNA]</scope>
    <source>
        <strain evidence="7 8">DSM 28101</strain>
    </source>
</reference>
<dbReference type="Gene3D" id="1.10.1660.10">
    <property type="match status" value="1"/>
</dbReference>
<evidence type="ECO:0000256" key="4">
    <source>
        <dbReference type="ARBA" id="ARBA00023163"/>
    </source>
</evidence>
<dbReference type="EMBL" id="JACIDZ010000007">
    <property type="protein sequence ID" value="MBB4122399.1"/>
    <property type="molecule type" value="Genomic_DNA"/>
</dbReference>
<organism evidence="7 8">
    <name type="scientific">Martelella radicis</name>
    <dbReference type="NCBI Taxonomy" id="1397476"/>
    <lineage>
        <taxon>Bacteria</taxon>
        <taxon>Pseudomonadati</taxon>
        <taxon>Pseudomonadota</taxon>
        <taxon>Alphaproteobacteria</taxon>
        <taxon>Hyphomicrobiales</taxon>
        <taxon>Aurantimonadaceae</taxon>
        <taxon>Martelella</taxon>
    </lineage>
</organism>